<sequence>MKKRNILLTTITLISLAYSSLNAQELSQKEKSISLLEKAFSTNQDRSGLAYINEKKYIQHNLYAQDGIAGLKGYLDYLNGKELENKVLIAFEDNNYVVTFSFAKQGNEINKVIDIFRFEKGLIVEHWDNAEPLKKDENLNVVKTVDLDKTQANKNLVKELINKKVLDGTYLKNHLILAQGNFVLALNEIEKDNQKISLYELFDVKDSKIVKKWDIEEKIPPLSQWQNSNGKF</sequence>
<reference evidence="2 3" key="1">
    <citation type="submission" date="2020-05" db="EMBL/GenBank/DDBJ databases">
        <title>Complete genome sequencing of Campylobacter and Arcobacter type strains.</title>
        <authorList>
            <person name="Miller W.G."/>
            <person name="Yee E."/>
        </authorList>
    </citation>
    <scope>NUCLEOTIDE SEQUENCE [LARGE SCALE GENOMIC DNA]</scope>
    <source>
        <strain evidence="2 3">LMG 26156</strain>
    </source>
</reference>
<keyword evidence="3" id="KW-1185">Reference proteome</keyword>
<evidence type="ECO:0000313" key="2">
    <source>
        <dbReference type="EMBL" id="QKF67229.1"/>
    </source>
</evidence>
<dbReference type="Gene3D" id="3.10.450.50">
    <property type="match status" value="2"/>
</dbReference>
<dbReference type="RefSeq" id="WP_128360173.1">
    <property type="nucleotide sequence ID" value="NZ_CP053840.1"/>
</dbReference>
<name>A0AAE7B8F2_9BACT</name>
<dbReference type="AlphaFoldDB" id="A0AAE7B8F2"/>
<evidence type="ECO:0000313" key="3">
    <source>
        <dbReference type="Proteomes" id="UP000503482"/>
    </source>
</evidence>
<dbReference type="InterPro" id="IPR032710">
    <property type="entry name" value="NTF2-like_dom_sf"/>
</dbReference>
<gene>
    <name evidence="2" type="ORF">AVENP_1683</name>
</gene>
<dbReference type="EMBL" id="CP053840">
    <property type="protein sequence ID" value="QKF67229.1"/>
    <property type="molecule type" value="Genomic_DNA"/>
</dbReference>
<accession>A0AAE7B8F2</accession>
<protein>
    <recommendedName>
        <fullName evidence="4">SnoaL-like domain-containing protein</fullName>
    </recommendedName>
</protein>
<organism evidence="2 3">
    <name type="scientific">Arcobacter venerupis</name>
    <dbReference type="NCBI Taxonomy" id="1054033"/>
    <lineage>
        <taxon>Bacteria</taxon>
        <taxon>Pseudomonadati</taxon>
        <taxon>Campylobacterota</taxon>
        <taxon>Epsilonproteobacteria</taxon>
        <taxon>Campylobacterales</taxon>
        <taxon>Arcobacteraceae</taxon>
        <taxon>Arcobacter</taxon>
    </lineage>
</organism>
<proteinExistence type="predicted"/>
<evidence type="ECO:0008006" key="4">
    <source>
        <dbReference type="Google" id="ProtNLM"/>
    </source>
</evidence>
<feature type="signal peptide" evidence="1">
    <location>
        <begin position="1"/>
        <end position="23"/>
    </location>
</feature>
<dbReference type="SUPFAM" id="SSF54427">
    <property type="entry name" value="NTF2-like"/>
    <property type="match status" value="1"/>
</dbReference>
<feature type="chain" id="PRO_5042179072" description="SnoaL-like domain-containing protein" evidence="1">
    <location>
        <begin position="24"/>
        <end position="232"/>
    </location>
</feature>
<dbReference type="KEGG" id="avp:AVENP_1683"/>
<evidence type="ECO:0000256" key="1">
    <source>
        <dbReference type="SAM" id="SignalP"/>
    </source>
</evidence>
<dbReference type="Proteomes" id="UP000503482">
    <property type="component" value="Chromosome"/>
</dbReference>
<keyword evidence="1" id="KW-0732">Signal</keyword>